<evidence type="ECO:0000313" key="1">
    <source>
        <dbReference type="EMBL" id="OWR52409.1"/>
    </source>
</evidence>
<gene>
    <name evidence="1" type="ORF">KGM_204538A</name>
</gene>
<dbReference type="Proteomes" id="UP000007151">
    <property type="component" value="Unassembled WGS sequence"/>
</dbReference>
<keyword evidence="2" id="KW-1185">Reference proteome</keyword>
<name>A0A212FFA2_DANPL</name>
<organism evidence="1 2">
    <name type="scientific">Danaus plexippus plexippus</name>
    <dbReference type="NCBI Taxonomy" id="278856"/>
    <lineage>
        <taxon>Eukaryota</taxon>
        <taxon>Metazoa</taxon>
        <taxon>Ecdysozoa</taxon>
        <taxon>Arthropoda</taxon>
        <taxon>Hexapoda</taxon>
        <taxon>Insecta</taxon>
        <taxon>Pterygota</taxon>
        <taxon>Neoptera</taxon>
        <taxon>Endopterygota</taxon>
        <taxon>Lepidoptera</taxon>
        <taxon>Glossata</taxon>
        <taxon>Ditrysia</taxon>
        <taxon>Papilionoidea</taxon>
        <taxon>Nymphalidae</taxon>
        <taxon>Danainae</taxon>
        <taxon>Danaini</taxon>
        <taxon>Danaina</taxon>
        <taxon>Danaus</taxon>
        <taxon>Danaus</taxon>
    </lineage>
</organism>
<feature type="non-terminal residue" evidence="1">
    <location>
        <position position="19"/>
    </location>
</feature>
<accession>A0A212FFA2</accession>
<dbReference type="AlphaFoldDB" id="A0A212FFA2"/>
<evidence type="ECO:0000313" key="2">
    <source>
        <dbReference type="Proteomes" id="UP000007151"/>
    </source>
</evidence>
<protein>
    <submittedName>
        <fullName evidence="1">Pre-mRNA splicing factor SF3B subunit</fullName>
    </submittedName>
</protein>
<proteinExistence type="predicted"/>
<reference evidence="1 2" key="1">
    <citation type="journal article" date="2011" name="Cell">
        <title>The monarch butterfly genome yields insights into long-distance migration.</title>
        <authorList>
            <person name="Zhan S."/>
            <person name="Merlin C."/>
            <person name="Boore J.L."/>
            <person name="Reppert S.M."/>
        </authorList>
    </citation>
    <scope>NUCLEOTIDE SEQUENCE [LARGE SCALE GENOMIC DNA]</scope>
    <source>
        <strain evidence="1">F-2</strain>
    </source>
</reference>
<dbReference type="InParanoid" id="A0A212FFA2"/>
<dbReference type="KEGG" id="dpl:KGM_204538A"/>
<comment type="caution">
    <text evidence="1">The sequence shown here is derived from an EMBL/GenBank/DDBJ whole genome shotgun (WGS) entry which is preliminary data.</text>
</comment>
<dbReference type="EMBL" id="AGBW02008841">
    <property type="protein sequence ID" value="OWR52409.1"/>
    <property type="molecule type" value="Genomic_DNA"/>
</dbReference>
<sequence>MDCLKWTDSSTVALTNDRC</sequence>